<evidence type="ECO:0000313" key="2">
    <source>
        <dbReference type="WBParaSite" id="RSKR_0000723300.1"/>
    </source>
</evidence>
<evidence type="ECO:0000313" key="1">
    <source>
        <dbReference type="Proteomes" id="UP000095286"/>
    </source>
</evidence>
<protein>
    <submittedName>
        <fullName evidence="2">Proline-rich nuclear receptor coactivator 2</fullName>
    </submittedName>
</protein>
<accession>A0AC35U3F8</accession>
<sequence length="236" mass="24913">MTGNNQNVLSRKDKRVQNSGTYSPNSHQSDSSLSGASSSSTSSSSNKGHAKRNKNHSNSKRPQSLIVLPVSSSSTDSGMASPSRSTHSACSPTVGCSTSPQLPSKAKSTTFVNSSMINTPVSRNGNGSPKNSRCRERFNVSNTYYFAAPGVNGSPLPDKLPLPPTAWINDVARSTQTTPVTSATVSPASPPSTPISTSKIPTSRRKVMMEEKIINYNNTKAIRVNPFQLIAAVAAS</sequence>
<proteinExistence type="predicted"/>
<organism evidence="1 2">
    <name type="scientific">Rhabditophanes sp. KR3021</name>
    <dbReference type="NCBI Taxonomy" id="114890"/>
    <lineage>
        <taxon>Eukaryota</taxon>
        <taxon>Metazoa</taxon>
        <taxon>Ecdysozoa</taxon>
        <taxon>Nematoda</taxon>
        <taxon>Chromadorea</taxon>
        <taxon>Rhabditida</taxon>
        <taxon>Tylenchina</taxon>
        <taxon>Panagrolaimomorpha</taxon>
        <taxon>Strongyloidoidea</taxon>
        <taxon>Alloionematidae</taxon>
        <taxon>Rhabditophanes</taxon>
    </lineage>
</organism>
<reference evidence="2" key="1">
    <citation type="submission" date="2016-11" db="UniProtKB">
        <authorList>
            <consortium name="WormBaseParasite"/>
        </authorList>
    </citation>
    <scope>IDENTIFICATION</scope>
    <source>
        <strain evidence="2">KR3021</strain>
    </source>
</reference>
<dbReference type="WBParaSite" id="RSKR_0000723300.1">
    <property type="protein sequence ID" value="RSKR_0000723300.1"/>
    <property type="gene ID" value="RSKR_0000723300"/>
</dbReference>
<dbReference type="Proteomes" id="UP000095286">
    <property type="component" value="Unplaced"/>
</dbReference>
<name>A0AC35U3F8_9BILA</name>